<dbReference type="RefSeq" id="WP_154360415.1">
    <property type="nucleotide sequence ID" value="NZ_WKJL01000023.1"/>
</dbReference>
<dbReference type="EMBL" id="WKJL01000023">
    <property type="protein sequence ID" value="MRW87167.1"/>
    <property type="molecule type" value="Genomic_DNA"/>
</dbReference>
<dbReference type="Pfam" id="PF09957">
    <property type="entry name" value="VapB_antitoxin"/>
    <property type="match status" value="1"/>
</dbReference>
<sequence length="64" mass="7438">MQTNIFIDEKLMQETLLLTGLTSESEAVELGLRTVVRLKQQEKIRQFRGKLAWEGDLDAMRSDR</sequence>
<name>A0A844D270_9BURK</name>
<keyword evidence="2" id="KW-1185">Reference proteome</keyword>
<evidence type="ECO:0000313" key="2">
    <source>
        <dbReference type="Proteomes" id="UP000439986"/>
    </source>
</evidence>
<dbReference type="Proteomes" id="UP000439986">
    <property type="component" value="Unassembled WGS sequence"/>
</dbReference>
<dbReference type="AlphaFoldDB" id="A0A844D270"/>
<proteinExistence type="predicted"/>
<evidence type="ECO:0000313" key="1">
    <source>
        <dbReference type="EMBL" id="MRW87167.1"/>
    </source>
</evidence>
<organism evidence="1 2">
    <name type="scientific">Duganella aquatilis</name>
    <dbReference type="NCBI Taxonomy" id="2666082"/>
    <lineage>
        <taxon>Bacteria</taxon>
        <taxon>Pseudomonadati</taxon>
        <taxon>Pseudomonadota</taxon>
        <taxon>Betaproteobacteria</taxon>
        <taxon>Burkholderiales</taxon>
        <taxon>Oxalobacteraceae</taxon>
        <taxon>Telluria group</taxon>
        <taxon>Duganella</taxon>
    </lineage>
</organism>
<dbReference type="InterPro" id="IPR019239">
    <property type="entry name" value="VapB_antitoxin"/>
</dbReference>
<reference evidence="1 2" key="1">
    <citation type="submission" date="2019-11" db="EMBL/GenBank/DDBJ databases">
        <title>Novel species isolated from a subtropical stream in China.</title>
        <authorList>
            <person name="Lu H."/>
        </authorList>
    </citation>
    <scope>NUCLEOTIDE SEQUENCE [LARGE SCALE GENOMIC DNA]</scope>
    <source>
        <strain evidence="1 2">FT26W</strain>
    </source>
</reference>
<comment type="caution">
    <text evidence="1">The sequence shown here is derived from an EMBL/GenBank/DDBJ whole genome shotgun (WGS) entry which is preliminary data.</text>
</comment>
<protein>
    <submittedName>
        <fullName evidence="1">Type II toxin-antitoxin system VapB family antitoxin</fullName>
    </submittedName>
</protein>
<accession>A0A844D270</accession>
<gene>
    <name evidence="1" type="ORF">GJ698_24160</name>
</gene>